<evidence type="ECO:0000256" key="1">
    <source>
        <dbReference type="ARBA" id="ARBA00004141"/>
    </source>
</evidence>
<keyword evidence="11" id="KW-0676">Redox-active center</keyword>
<evidence type="ECO:0000256" key="9">
    <source>
        <dbReference type="ARBA" id="ARBA00023157"/>
    </source>
</evidence>
<evidence type="ECO:0000256" key="5">
    <source>
        <dbReference type="ARBA" id="ARBA00022982"/>
    </source>
</evidence>
<dbReference type="Proteomes" id="UP001310386">
    <property type="component" value="Unassembled WGS sequence"/>
</dbReference>
<dbReference type="Gene3D" id="1.20.1550.10">
    <property type="entry name" value="DsbB-like"/>
    <property type="match status" value="1"/>
</dbReference>
<evidence type="ECO:0000256" key="11">
    <source>
        <dbReference type="ARBA" id="ARBA00023284"/>
    </source>
</evidence>
<keyword evidence="9" id="KW-1015">Disulfide bond</keyword>
<evidence type="ECO:0000313" key="13">
    <source>
        <dbReference type="EMBL" id="MEB3100285.1"/>
    </source>
</evidence>
<evidence type="ECO:0000256" key="4">
    <source>
        <dbReference type="ARBA" id="ARBA00022692"/>
    </source>
</evidence>
<comment type="caution">
    <text evidence="13">The sequence shown here is derived from an EMBL/GenBank/DDBJ whole genome shotgun (WGS) entry which is preliminary data.</text>
</comment>
<sequence length="141" mass="15702">MKFRKFLLANGLHAAWAISLIATLGSLYLSEILGYAPCKLCWMQRIFMYPQVILLGIAAVRKDYGQWKYVLPLTLIGAGISIYHYGVQKLPWLKEGGTACGIIPCNIEYINVFGFITIPFLAGTAFILISLIVWLTGRASK</sequence>
<evidence type="ECO:0000256" key="7">
    <source>
        <dbReference type="ARBA" id="ARBA00023002"/>
    </source>
</evidence>
<comment type="subcellular location">
    <subcellularLocation>
        <location evidence="1">Membrane</location>
        <topology evidence="1">Multi-pass membrane protein</topology>
    </subcellularLocation>
</comment>
<feature type="transmembrane region" description="Helical" evidence="12">
    <location>
        <begin position="7"/>
        <end position="30"/>
    </location>
</feature>
<keyword evidence="3" id="KW-0813">Transport</keyword>
<evidence type="ECO:0000256" key="2">
    <source>
        <dbReference type="ARBA" id="ARBA00007602"/>
    </source>
</evidence>
<comment type="similarity">
    <text evidence="2">Belongs to the DsbB family. BdbC subfamily.</text>
</comment>
<protein>
    <submittedName>
        <fullName evidence="13">Disulfide oxidoreductase</fullName>
    </submittedName>
</protein>
<keyword evidence="6 12" id="KW-1133">Transmembrane helix</keyword>
<dbReference type="EMBL" id="JAYJLD010000001">
    <property type="protein sequence ID" value="MEB3100285.1"/>
    <property type="molecule type" value="Genomic_DNA"/>
</dbReference>
<dbReference type="InterPro" id="IPR003752">
    <property type="entry name" value="DiS_bond_form_DsbB/BdbC"/>
</dbReference>
<keyword evidence="10" id="KW-0143">Chaperone</keyword>
<accession>A0ABU5ZCQ0</accession>
<dbReference type="PANTHER" id="PTHR43469:SF1">
    <property type="entry name" value="SPBETA PROPHAGE-DERIVED DISULFIDE BOND FORMATION PROTEIN B"/>
    <property type="match status" value="1"/>
</dbReference>
<proteinExistence type="inferred from homology"/>
<evidence type="ECO:0000256" key="8">
    <source>
        <dbReference type="ARBA" id="ARBA00023136"/>
    </source>
</evidence>
<keyword evidence="5" id="KW-0249">Electron transport</keyword>
<dbReference type="PANTHER" id="PTHR43469">
    <property type="entry name" value="DISULFIDE FORMATION PROTEIN-RELATED"/>
    <property type="match status" value="1"/>
</dbReference>
<evidence type="ECO:0000313" key="14">
    <source>
        <dbReference type="Proteomes" id="UP001310386"/>
    </source>
</evidence>
<evidence type="ECO:0000256" key="3">
    <source>
        <dbReference type="ARBA" id="ARBA00022448"/>
    </source>
</evidence>
<evidence type="ECO:0000256" key="6">
    <source>
        <dbReference type="ARBA" id="ARBA00022989"/>
    </source>
</evidence>
<dbReference type="HAMAP" id="MF_00287">
    <property type="entry name" value="BdbC"/>
    <property type="match status" value="1"/>
</dbReference>
<feature type="transmembrane region" description="Helical" evidence="12">
    <location>
        <begin position="112"/>
        <end position="135"/>
    </location>
</feature>
<evidence type="ECO:0000256" key="12">
    <source>
        <dbReference type="SAM" id="Phobius"/>
    </source>
</evidence>
<dbReference type="NCBIfam" id="NF002849">
    <property type="entry name" value="PRK03113.1"/>
    <property type="match status" value="1"/>
</dbReference>
<keyword evidence="14" id="KW-1185">Reference proteome</keyword>
<keyword evidence="4 12" id="KW-0812">Transmembrane</keyword>
<dbReference type="PIRSF" id="PIRSF036659">
    <property type="entry name" value="BdbC"/>
    <property type="match status" value="1"/>
</dbReference>
<organism evidence="13 14">
    <name type="scientific">Ferviditalea candida</name>
    <dbReference type="NCBI Taxonomy" id="3108399"/>
    <lineage>
        <taxon>Bacteria</taxon>
        <taxon>Bacillati</taxon>
        <taxon>Bacillota</taxon>
        <taxon>Bacilli</taxon>
        <taxon>Bacillales</taxon>
        <taxon>Paenibacillaceae</taxon>
        <taxon>Ferviditalea</taxon>
    </lineage>
</organism>
<keyword evidence="7" id="KW-0560">Oxidoreductase</keyword>
<gene>
    <name evidence="13" type="ORF">VF724_01255</name>
</gene>
<dbReference type="RefSeq" id="WP_371752383.1">
    <property type="nucleotide sequence ID" value="NZ_JAYJLD010000001.1"/>
</dbReference>
<name>A0ABU5ZCQ0_9BACL</name>
<reference evidence="13" key="1">
    <citation type="submission" date="2023-12" db="EMBL/GenBank/DDBJ databases">
        <title>Fervidustalea candida gen. nov., sp. nov., a novel member of the family Paenibacillaceae isolated from a geothermal area.</title>
        <authorList>
            <person name="Li W.-J."/>
            <person name="Jiao J.-Y."/>
            <person name="Chen Y."/>
        </authorList>
    </citation>
    <scope>NUCLEOTIDE SEQUENCE</scope>
    <source>
        <strain evidence="13">SYSU GA230002</strain>
    </source>
</reference>
<dbReference type="SUPFAM" id="SSF158442">
    <property type="entry name" value="DsbB-like"/>
    <property type="match status" value="1"/>
</dbReference>
<dbReference type="Pfam" id="PF02600">
    <property type="entry name" value="DsbB"/>
    <property type="match status" value="1"/>
</dbReference>
<evidence type="ECO:0000256" key="10">
    <source>
        <dbReference type="ARBA" id="ARBA00023186"/>
    </source>
</evidence>
<feature type="transmembrane region" description="Helical" evidence="12">
    <location>
        <begin position="67"/>
        <end position="86"/>
    </location>
</feature>
<keyword evidence="8 12" id="KW-0472">Membrane</keyword>
<dbReference type="InterPro" id="IPR023380">
    <property type="entry name" value="DsbB-like_sf"/>
</dbReference>
<dbReference type="InterPro" id="IPR012187">
    <property type="entry name" value="Disulphide_bond_form_BdbC"/>
</dbReference>